<dbReference type="SMART" id="SM00214">
    <property type="entry name" value="VWC"/>
    <property type="match status" value="3"/>
</dbReference>
<dbReference type="PROSITE" id="PS01208">
    <property type="entry name" value="VWFC_1"/>
    <property type="match status" value="2"/>
</dbReference>
<name>A0A8K0ETP1_BRALA</name>
<dbReference type="GO" id="GO:0030514">
    <property type="term" value="P:negative regulation of BMP signaling pathway"/>
    <property type="evidence" value="ECO:0007669"/>
    <property type="project" value="TreeGrafter"/>
</dbReference>
<feature type="domain" description="VWFC" evidence="2">
    <location>
        <begin position="50"/>
        <end position="121"/>
    </location>
</feature>
<organism evidence="3 4">
    <name type="scientific">Branchiostoma lanceolatum</name>
    <name type="common">Common lancelet</name>
    <name type="synonym">Amphioxus lanceolatum</name>
    <dbReference type="NCBI Taxonomy" id="7740"/>
    <lineage>
        <taxon>Eukaryota</taxon>
        <taxon>Metazoa</taxon>
        <taxon>Chordata</taxon>
        <taxon>Cephalochordata</taxon>
        <taxon>Leptocardii</taxon>
        <taxon>Amphioxiformes</taxon>
        <taxon>Branchiostomatidae</taxon>
        <taxon>Branchiostoma</taxon>
    </lineage>
</organism>
<dbReference type="EMBL" id="OV696690">
    <property type="protein sequence ID" value="CAH1265665.1"/>
    <property type="molecule type" value="Genomic_DNA"/>
</dbReference>
<dbReference type="PANTHER" id="PTHR46252:SF3">
    <property type="entry name" value="KIELIN_CHORDIN-LIKE PROTEIN"/>
    <property type="match status" value="1"/>
</dbReference>
<dbReference type="Proteomes" id="UP000838412">
    <property type="component" value="Chromosome 5"/>
</dbReference>
<feature type="domain" description="VWFC" evidence="2">
    <location>
        <begin position="225"/>
        <end position="290"/>
    </location>
</feature>
<feature type="chain" id="PRO_5035446814" evidence="1">
    <location>
        <begin position="20"/>
        <end position="665"/>
    </location>
</feature>
<dbReference type="InterPro" id="IPR042979">
    <property type="entry name" value="VWC2/VWC2L"/>
</dbReference>
<keyword evidence="4" id="KW-1185">Reference proteome</keyword>
<accession>A0A8K0ETP1</accession>
<feature type="domain" description="VWFC" evidence="2">
    <location>
        <begin position="392"/>
        <end position="457"/>
    </location>
</feature>
<feature type="signal peptide" evidence="1">
    <location>
        <begin position="1"/>
        <end position="19"/>
    </location>
</feature>
<proteinExistence type="predicted"/>
<keyword evidence="1" id="KW-0732">Signal</keyword>
<dbReference type="AlphaFoldDB" id="A0A8K0ETP1"/>
<evidence type="ECO:0000256" key="1">
    <source>
        <dbReference type="SAM" id="SignalP"/>
    </source>
</evidence>
<dbReference type="Pfam" id="PF23334">
    <property type="entry name" value="VWC2L_2nd"/>
    <property type="match status" value="2"/>
</dbReference>
<dbReference type="OrthoDB" id="10039907at2759"/>
<evidence type="ECO:0000259" key="2">
    <source>
        <dbReference type="PROSITE" id="PS50184"/>
    </source>
</evidence>
<evidence type="ECO:0000313" key="3">
    <source>
        <dbReference type="EMBL" id="CAH1265665.1"/>
    </source>
</evidence>
<dbReference type="GO" id="GO:0005615">
    <property type="term" value="C:extracellular space"/>
    <property type="evidence" value="ECO:0007669"/>
    <property type="project" value="TreeGrafter"/>
</dbReference>
<sequence>MVRVLVLLSAVLTVPGVFTMVPVLRQIKSTSPDPTTTPVTTTPMPTTTPSGCMGQDGQFHAPGSTYHPTGDKCYTCHCDYGMVNWFDWSSTISENCHYTDCACPPCVDDVIPPGQCCPTCPNGHNCNAMGTVIPVGRDVEVNGYICFCPDTSGFPFGRRKRSSVARSSRGLRYFSPVFGDCSRFLEATCYRPTTIPPTTTVPTTVPTTTPRTRPTTEPITTIPHGLCFTDSGVYYPGQTWNPYGDPCHTCTCEFNSWQGTGEEMCHIVDCACPACVDDVTDQGQCCPRCPNGHNCNAMGTVIPAGRDVQVNGYTCRCPDTSGYPFGRRKRSVRRGLRYFSPVFGDCTRFLEATCSRPTTIPPPTTVPTTIPTTIPTTVPTTIPTTVPTTVPTMCITDNGVYYPGQTWNPYGDPCHTCTCEFNSWQGTGEEMCYIVDCACPACVDDVIDPGQCCPRCPNGDNCNAMGTVIPSGREVEVNGYKCRCPDRSGFPFGKRKREVSARGRRYDSPIFGDCDQFLQATCDPITTIPTPTTRRDMLCVLVLLLAIHTVPDTFATAVQRAGQITMPWATTTTTEIVGCISSYDGQGRPPGSTYYPDPAGANCNAMGTVIPAGRDVEVNGHSCRCQHDTEFPPPHGKRSALAGRGSLAYGCEPFLEAICDPIITG</sequence>
<protein>
    <submittedName>
        <fullName evidence="3">VWC2 protein</fullName>
    </submittedName>
</protein>
<dbReference type="SUPFAM" id="SSF57603">
    <property type="entry name" value="FnI-like domain"/>
    <property type="match status" value="2"/>
</dbReference>
<dbReference type="PANTHER" id="PTHR46252">
    <property type="entry name" value="BRORIN FAMILY MEMBER"/>
    <property type="match status" value="1"/>
</dbReference>
<dbReference type="GO" id="GO:0032281">
    <property type="term" value="C:AMPA glutamate receptor complex"/>
    <property type="evidence" value="ECO:0007669"/>
    <property type="project" value="TreeGrafter"/>
</dbReference>
<gene>
    <name evidence="3" type="primary">VWC2</name>
    <name evidence="3" type="ORF">BLAG_LOCUS19573</name>
</gene>
<reference evidence="3" key="1">
    <citation type="submission" date="2022-01" db="EMBL/GenBank/DDBJ databases">
        <authorList>
            <person name="Braso-Vives M."/>
        </authorList>
    </citation>
    <scope>NUCLEOTIDE SEQUENCE</scope>
</reference>
<evidence type="ECO:0000313" key="4">
    <source>
        <dbReference type="Proteomes" id="UP000838412"/>
    </source>
</evidence>
<dbReference type="InterPro" id="IPR001007">
    <property type="entry name" value="VWF_dom"/>
</dbReference>
<dbReference type="PROSITE" id="PS50184">
    <property type="entry name" value="VWFC_2"/>
    <property type="match status" value="3"/>
</dbReference>
<dbReference type="GO" id="GO:0045202">
    <property type="term" value="C:synapse"/>
    <property type="evidence" value="ECO:0007669"/>
    <property type="project" value="UniProtKB-SubCell"/>
</dbReference>